<proteinExistence type="predicted"/>
<protein>
    <submittedName>
        <fullName evidence="2">Uncharacterized protein</fullName>
    </submittedName>
</protein>
<evidence type="ECO:0000313" key="2">
    <source>
        <dbReference type="EMBL" id="DAF45475.1"/>
    </source>
</evidence>
<evidence type="ECO:0000256" key="1">
    <source>
        <dbReference type="SAM" id="MobiDB-lite"/>
    </source>
</evidence>
<feature type="compositionally biased region" description="Basic and acidic residues" evidence="1">
    <location>
        <begin position="27"/>
        <end position="45"/>
    </location>
</feature>
<dbReference type="EMBL" id="BK032514">
    <property type="protein sequence ID" value="DAF45475.1"/>
    <property type="molecule type" value="Genomic_DNA"/>
</dbReference>
<feature type="compositionally biased region" description="Basic and acidic residues" evidence="1">
    <location>
        <begin position="1"/>
        <end position="15"/>
    </location>
</feature>
<name>A0A8S5S3T5_9CAUD</name>
<sequence>MCESGKEIRDSDIRVGRPHATAAEQVKNGRADGREEEKNDFLTKN</sequence>
<feature type="region of interest" description="Disordered" evidence="1">
    <location>
        <begin position="1"/>
        <end position="45"/>
    </location>
</feature>
<organism evidence="2">
    <name type="scientific">Siphoviridae sp. ctBLh2</name>
    <dbReference type="NCBI Taxonomy" id="2827803"/>
    <lineage>
        <taxon>Viruses</taxon>
        <taxon>Duplodnaviria</taxon>
        <taxon>Heunggongvirae</taxon>
        <taxon>Uroviricota</taxon>
        <taxon>Caudoviricetes</taxon>
    </lineage>
</organism>
<reference evidence="2" key="1">
    <citation type="journal article" date="2021" name="Proc. Natl. Acad. Sci. U.S.A.">
        <title>A Catalog of Tens of Thousands of Viruses from Human Metagenomes Reveals Hidden Associations with Chronic Diseases.</title>
        <authorList>
            <person name="Tisza M.J."/>
            <person name="Buck C.B."/>
        </authorList>
    </citation>
    <scope>NUCLEOTIDE SEQUENCE</scope>
    <source>
        <strain evidence="2">CtBLh2</strain>
    </source>
</reference>
<accession>A0A8S5S3T5</accession>